<feature type="transmembrane region" description="Helical" evidence="1">
    <location>
        <begin position="83"/>
        <end position="107"/>
    </location>
</feature>
<feature type="transmembrane region" description="Helical" evidence="1">
    <location>
        <begin position="113"/>
        <end position="135"/>
    </location>
</feature>
<dbReference type="GO" id="GO:0004190">
    <property type="term" value="F:aspartic-type endopeptidase activity"/>
    <property type="evidence" value="ECO:0007669"/>
    <property type="project" value="InterPro"/>
</dbReference>
<dbReference type="Proteomes" id="UP000824088">
    <property type="component" value="Unassembled WGS sequence"/>
</dbReference>
<feature type="transmembrane region" description="Helical" evidence="1">
    <location>
        <begin position="6"/>
        <end position="24"/>
    </location>
</feature>
<keyword evidence="1" id="KW-1133">Transmembrane helix</keyword>
<reference evidence="2" key="2">
    <citation type="journal article" date="2021" name="PeerJ">
        <title>Extensive microbial diversity within the chicken gut microbiome revealed by metagenomics and culture.</title>
        <authorList>
            <person name="Gilroy R."/>
            <person name="Ravi A."/>
            <person name="Getino M."/>
            <person name="Pursley I."/>
            <person name="Horton D.L."/>
            <person name="Alikhan N.F."/>
            <person name="Baker D."/>
            <person name="Gharbi K."/>
            <person name="Hall N."/>
            <person name="Watson M."/>
            <person name="Adriaenssens E.M."/>
            <person name="Foster-Nyarko E."/>
            <person name="Jarju S."/>
            <person name="Secka A."/>
            <person name="Antonio M."/>
            <person name="Oren A."/>
            <person name="Chaudhuri R.R."/>
            <person name="La Ragione R."/>
            <person name="Hildebrand F."/>
            <person name="Pallen M.J."/>
        </authorList>
    </citation>
    <scope>NUCLEOTIDE SEQUENCE</scope>
    <source>
        <strain evidence="2">1063</strain>
    </source>
</reference>
<dbReference type="InterPro" id="IPR005081">
    <property type="entry name" value="SpoIIGA"/>
</dbReference>
<evidence type="ECO:0000256" key="1">
    <source>
        <dbReference type="SAM" id="Phobius"/>
    </source>
</evidence>
<keyword evidence="1" id="KW-0812">Transmembrane</keyword>
<dbReference type="EMBL" id="DVMN01000080">
    <property type="protein sequence ID" value="HIU21472.1"/>
    <property type="molecule type" value="Genomic_DNA"/>
</dbReference>
<dbReference type="GO" id="GO:0006508">
    <property type="term" value="P:proteolysis"/>
    <property type="evidence" value="ECO:0007669"/>
    <property type="project" value="InterPro"/>
</dbReference>
<keyword evidence="1" id="KW-0472">Membrane</keyword>
<organism evidence="2 3">
    <name type="scientific">Candidatus Limadaptatus stercorigallinarum</name>
    <dbReference type="NCBI Taxonomy" id="2840845"/>
    <lineage>
        <taxon>Bacteria</taxon>
        <taxon>Bacillati</taxon>
        <taxon>Bacillota</taxon>
        <taxon>Clostridia</taxon>
        <taxon>Eubacteriales</taxon>
        <taxon>Candidatus Limadaptatus</taxon>
    </lineage>
</organism>
<evidence type="ECO:0000313" key="3">
    <source>
        <dbReference type="Proteomes" id="UP000824088"/>
    </source>
</evidence>
<gene>
    <name evidence="2" type="ORF">IAD51_04485</name>
</gene>
<dbReference type="GO" id="GO:0030436">
    <property type="term" value="P:asexual sporulation"/>
    <property type="evidence" value="ECO:0007669"/>
    <property type="project" value="InterPro"/>
</dbReference>
<protein>
    <submittedName>
        <fullName evidence="2">Sigma-E processing peptidase SpoIIGA</fullName>
    </submittedName>
</protein>
<dbReference type="AlphaFoldDB" id="A0A9D1L304"/>
<sequence length="254" mass="27097">MSVYVEVVLLNNLAVDALLVYAVLFLRRRKVRKLRFALAAAVGAAVAVGYAVMPDGGRIAVRALLAPVMTLIFDRYSGFKDYIISLALFVALTFALGGTVSGVSYLVGADLNGYLVLGLTAFGALALLVALRCVIAVRAKRARRICAARVTVHGRELTAEALCDSGNTLTDCVSGLPVIIVSEHFAGLVDGWHGEERAANIEGFVELVTVSGRASLPLVGVDTVKVNGRECRAYAALSDKNFEGYEIILQNTMF</sequence>
<feature type="transmembrane region" description="Helical" evidence="1">
    <location>
        <begin position="59"/>
        <end position="76"/>
    </location>
</feature>
<dbReference type="Pfam" id="PF03419">
    <property type="entry name" value="Peptidase_U4"/>
    <property type="match status" value="1"/>
</dbReference>
<proteinExistence type="predicted"/>
<feature type="transmembrane region" description="Helical" evidence="1">
    <location>
        <begin position="36"/>
        <end position="53"/>
    </location>
</feature>
<reference evidence="2" key="1">
    <citation type="submission" date="2020-10" db="EMBL/GenBank/DDBJ databases">
        <authorList>
            <person name="Gilroy R."/>
        </authorList>
    </citation>
    <scope>NUCLEOTIDE SEQUENCE</scope>
    <source>
        <strain evidence="2">1063</strain>
    </source>
</reference>
<name>A0A9D1L304_9FIRM</name>
<accession>A0A9D1L304</accession>
<evidence type="ECO:0000313" key="2">
    <source>
        <dbReference type="EMBL" id="HIU21472.1"/>
    </source>
</evidence>
<comment type="caution">
    <text evidence="2">The sequence shown here is derived from an EMBL/GenBank/DDBJ whole genome shotgun (WGS) entry which is preliminary data.</text>
</comment>